<evidence type="ECO:0000313" key="1">
    <source>
        <dbReference type="EMBL" id="EJT71003.1"/>
    </source>
</evidence>
<organism evidence="1">
    <name type="scientific">Gaeumannomyces tritici (strain R3-111a-1)</name>
    <name type="common">Wheat and barley take-all root rot fungus</name>
    <name type="synonym">Gaeumannomyces graminis var. tritici</name>
    <dbReference type="NCBI Taxonomy" id="644352"/>
    <lineage>
        <taxon>Eukaryota</taxon>
        <taxon>Fungi</taxon>
        <taxon>Dikarya</taxon>
        <taxon>Ascomycota</taxon>
        <taxon>Pezizomycotina</taxon>
        <taxon>Sordariomycetes</taxon>
        <taxon>Sordariomycetidae</taxon>
        <taxon>Magnaporthales</taxon>
        <taxon>Magnaporthaceae</taxon>
        <taxon>Gaeumannomyces</taxon>
    </lineage>
</organism>
<evidence type="ECO:0000313" key="3">
    <source>
        <dbReference type="Proteomes" id="UP000006039"/>
    </source>
</evidence>
<reference evidence="2" key="4">
    <citation type="journal article" date="2015" name="G3 (Bethesda)">
        <title>Genome sequences of three phytopathogenic species of the Magnaporthaceae family of fungi.</title>
        <authorList>
            <person name="Okagaki L.H."/>
            <person name="Nunes C.C."/>
            <person name="Sailsbery J."/>
            <person name="Clay B."/>
            <person name="Brown D."/>
            <person name="John T."/>
            <person name="Oh Y."/>
            <person name="Young N."/>
            <person name="Fitzgerald M."/>
            <person name="Haas B.J."/>
            <person name="Zeng Q."/>
            <person name="Young S."/>
            <person name="Adiconis X."/>
            <person name="Fan L."/>
            <person name="Levin J.Z."/>
            <person name="Mitchell T.K."/>
            <person name="Okubara P.A."/>
            <person name="Farman M.L."/>
            <person name="Kohn L.M."/>
            <person name="Birren B."/>
            <person name="Ma L.-J."/>
            <person name="Dean R.A."/>
        </authorList>
    </citation>
    <scope>NUCLEOTIDE SEQUENCE</scope>
    <source>
        <strain evidence="2">R3-111a-1</strain>
    </source>
</reference>
<accession>J3PEU5</accession>
<gene>
    <name evidence="2" type="primary">20352482</name>
    <name evidence="1" type="ORF">GGTG_12024</name>
</gene>
<reference evidence="3" key="1">
    <citation type="submission" date="2010-07" db="EMBL/GenBank/DDBJ databases">
        <title>The genome sequence of Gaeumannomyces graminis var. tritici strain R3-111a-1.</title>
        <authorList>
            <consortium name="The Broad Institute Genome Sequencing Platform"/>
            <person name="Ma L.-J."/>
            <person name="Dead R."/>
            <person name="Young S."/>
            <person name="Zeng Q."/>
            <person name="Koehrsen M."/>
            <person name="Alvarado L."/>
            <person name="Berlin A."/>
            <person name="Chapman S.B."/>
            <person name="Chen Z."/>
            <person name="Freedman E."/>
            <person name="Gellesch M."/>
            <person name="Goldberg J."/>
            <person name="Griggs A."/>
            <person name="Gujja S."/>
            <person name="Heilman E.R."/>
            <person name="Heiman D."/>
            <person name="Hepburn T."/>
            <person name="Howarth C."/>
            <person name="Jen D."/>
            <person name="Larson L."/>
            <person name="Mehta T."/>
            <person name="Neiman D."/>
            <person name="Pearson M."/>
            <person name="Roberts A."/>
            <person name="Saif S."/>
            <person name="Shea T."/>
            <person name="Shenoy N."/>
            <person name="Sisk P."/>
            <person name="Stolte C."/>
            <person name="Sykes S."/>
            <person name="Walk T."/>
            <person name="White J."/>
            <person name="Yandava C."/>
            <person name="Haas B."/>
            <person name="Nusbaum C."/>
            <person name="Birren B."/>
        </authorList>
    </citation>
    <scope>NUCLEOTIDE SEQUENCE [LARGE SCALE GENOMIC DNA]</scope>
    <source>
        <strain evidence="3">R3-111a-1</strain>
    </source>
</reference>
<dbReference type="Proteomes" id="UP000006039">
    <property type="component" value="Unassembled WGS sequence"/>
</dbReference>
<reference evidence="1" key="2">
    <citation type="submission" date="2010-07" db="EMBL/GenBank/DDBJ databases">
        <authorList>
            <consortium name="The Broad Institute Genome Sequencing Platform"/>
            <consortium name="Broad Institute Genome Sequencing Center for Infectious Disease"/>
            <person name="Ma L.-J."/>
            <person name="Dead R."/>
            <person name="Young S."/>
            <person name="Zeng Q."/>
            <person name="Koehrsen M."/>
            <person name="Alvarado L."/>
            <person name="Berlin A."/>
            <person name="Chapman S.B."/>
            <person name="Chen Z."/>
            <person name="Freedman E."/>
            <person name="Gellesch M."/>
            <person name="Goldberg J."/>
            <person name="Griggs A."/>
            <person name="Gujja S."/>
            <person name="Heilman E.R."/>
            <person name="Heiman D."/>
            <person name="Hepburn T."/>
            <person name="Howarth C."/>
            <person name="Jen D."/>
            <person name="Larson L."/>
            <person name="Mehta T."/>
            <person name="Neiman D."/>
            <person name="Pearson M."/>
            <person name="Roberts A."/>
            <person name="Saif S."/>
            <person name="Shea T."/>
            <person name="Shenoy N."/>
            <person name="Sisk P."/>
            <person name="Stolte C."/>
            <person name="Sykes S."/>
            <person name="Walk T."/>
            <person name="White J."/>
            <person name="Yandava C."/>
            <person name="Haas B."/>
            <person name="Nusbaum C."/>
            <person name="Birren B."/>
        </authorList>
    </citation>
    <scope>NUCLEOTIDE SEQUENCE</scope>
    <source>
        <strain evidence="1">R3-111a-1</strain>
    </source>
</reference>
<dbReference type="VEuPathDB" id="FungiDB:GGTG_12024"/>
<keyword evidence="3" id="KW-1185">Reference proteome</keyword>
<protein>
    <submittedName>
        <fullName evidence="1 2">Uncharacterized protein</fullName>
    </submittedName>
</protein>
<name>J3PEU5_GAET3</name>
<reference evidence="1" key="3">
    <citation type="submission" date="2010-09" db="EMBL/GenBank/DDBJ databases">
        <title>Annotation of Gaeumannomyces graminis var. tritici R3-111a-1.</title>
        <authorList>
            <consortium name="The Broad Institute Genome Sequencing Platform"/>
            <person name="Ma L.-J."/>
            <person name="Dead R."/>
            <person name="Young S.K."/>
            <person name="Zeng Q."/>
            <person name="Gargeya S."/>
            <person name="Fitzgerald M."/>
            <person name="Haas B."/>
            <person name="Abouelleil A."/>
            <person name="Alvarado L."/>
            <person name="Arachchi H.M."/>
            <person name="Berlin A."/>
            <person name="Brown A."/>
            <person name="Chapman S.B."/>
            <person name="Chen Z."/>
            <person name="Dunbar C."/>
            <person name="Freedman E."/>
            <person name="Gearin G."/>
            <person name="Gellesch M."/>
            <person name="Goldberg J."/>
            <person name="Griggs A."/>
            <person name="Gujja S."/>
            <person name="Heiman D."/>
            <person name="Howarth C."/>
            <person name="Larson L."/>
            <person name="Lui A."/>
            <person name="MacDonald P.J.P."/>
            <person name="Mehta T."/>
            <person name="Montmayeur A."/>
            <person name="Murphy C."/>
            <person name="Neiman D."/>
            <person name="Pearson M."/>
            <person name="Priest M."/>
            <person name="Roberts A."/>
            <person name="Saif S."/>
            <person name="Shea T."/>
            <person name="Shenoy N."/>
            <person name="Sisk P."/>
            <person name="Stolte C."/>
            <person name="Sykes S."/>
            <person name="Yandava C."/>
            <person name="Wortman J."/>
            <person name="Nusbaum C."/>
            <person name="Birren B."/>
        </authorList>
    </citation>
    <scope>NUCLEOTIDE SEQUENCE</scope>
    <source>
        <strain evidence="1">R3-111a-1</strain>
    </source>
</reference>
<sequence>MRDMPSASCTLCSIHGEDLGWHESQAKASLRAGQATNSGLQRVFVRRASRFWQTSMQPGGWVRMHGVDLLLTGVCAIPPSPSLAASKPSTLCRILIWPYAMGGASRVAPKDGLSGSDANETTRK</sequence>
<proteinExistence type="predicted"/>
<dbReference type="HOGENOM" id="CLU_2004086_0_0_1"/>
<reference evidence="2" key="5">
    <citation type="submission" date="2018-04" db="UniProtKB">
        <authorList>
            <consortium name="EnsemblFungi"/>
        </authorList>
    </citation>
    <scope>IDENTIFICATION</scope>
    <source>
        <strain evidence="2">R3-111a-1</strain>
    </source>
</reference>
<dbReference type="GeneID" id="20352482"/>
<evidence type="ECO:0000313" key="2">
    <source>
        <dbReference type="EnsemblFungi" id="EJT71003"/>
    </source>
</evidence>
<dbReference type="EnsemblFungi" id="EJT71003">
    <property type="protein sequence ID" value="EJT71003"/>
    <property type="gene ID" value="GGTG_12024"/>
</dbReference>
<dbReference type="AlphaFoldDB" id="J3PEU5"/>
<dbReference type="EMBL" id="GL385401">
    <property type="protein sequence ID" value="EJT71003.1"/>
    <property type="molecule type" value="Genomic_DNA"/>
</dbReference>
<dbReference type="RefSeq" id="XP_009228181.1">
    <property type="nucleotide sequence ID" value="XM_009229917.1"/>
</dbReference>